<dbReference type="EMBL" id="SJLI01000095">
    <property type="protein sequence ID" value="TYK93969.1"/>
    <property type="molecule type" value="Genomic_DNA"/>
</dbReference>
<protein>
    <submittedName>
        <fullName evidence="1">Type I-C CRISPR-associated protein Cas8c/Csd1</fullName>
    </submittedName>
</protein>
<name>A0A5S4TJZ4_STRPY</name>
<comment type="caution">
    <text evidence="1">The sequence shown here is derived from an EMBL/GenBank/DDBJ whole genome shotgun (WGS) entry which is preliminary data.</text>
</comment>
<proteinExistence type="predicted"/>
<feature type="non-terminal residue" evidence="1">
    <location>
        <position position="1"/>
    </location>
</feature>
<gene>
    <name evidence="1" type="ORF">E0F67_09450</name>
</gene>
<reference evidence="1 2" key="1">
    <citation type="submission" date="2019-02" db="EMBL/GenBank/DDBJ databases">
        <title>Novel genomic isolates of S. pyogenes and S. dysgalactiae subsp. equisimilis associated to necrotising fasciitis (NSTI).</title>
        <authorList>
            <person name="Barrantes I."/>
        </authorList>
    </citation>
    <scope>NUCLEOTIDE SEQUENCE [LARGE SCALE GENOMIC DNA]</scope>
    <source>
        <strain evidence="1 2">SPY5003</strain>
    </source>
</reference>
<evidence type="ECO:0000313" key="2">
    <source>
        <dbReference type="Proteomes" id="UP000325300"/>
    </source>
</evidence>
<dbReference type="AlphaFoldDB" id="A0A5S4TJZ4"/>
<evidence type="ECO:0000313" key="1">
    <source>
        <dbReference type="EMBL" id="TYK93969.1"/>
    </source>
</evidence>
<accession>A0A5S4TJZ4</accession>
<organism evidence="1 2">
    <name type="scientific">Streptococcus pyogenes</name>
    <dbReference type="NCBI Taxonomy" id="1314"/>
    <lineage>
        <taxon>Bacteria</taxon>
        <taxon>Bacillati</taxon>
        <taxon>Bacillota</taxon>
        <taxon>Bacilli</taxon>
        <taxon>Lactobacillales</taxon>
        <taxon>Streptococcaceae</taxon>
        <taxon>Streptococcus</taxon>
    </lineage>
</organism>
<dbReference type="Proteomes" id="UP000325300">
    <property type="component" value="Unassembled WGS sequence"/>
</dbReference>
<sequence length="80" mass="9845">KLMMLLENKIKPYEEPLKLNRRGSWMKLEKEKEEILELLNPLLETETMEKPLDYRFIFGYYAEKNYYYTKQNTEVTESEE</sequence>